<name>A0A1G2KX04_9BACT</name>
<dbReference type="AlphaFoldDB" id="A0A1G2KX04"/>
<comment type="caution">
    <text evidence="1">The sequence shown here is derived from an EMBL/GenBank/DDBJ whole genome shotgun (WGS) entry which is preliminary data.</text>
</comment>
<organism evidence="1 2">
    <name type="scientific">Candidatus Sungbacteria bacterium RIFCSPHIGHO2_02_FULL_53_17</name>
    <dbReference type="NCBI Taxonomy" id="1802275"/>
    <lineage>
        <taxon>Bacteria</taxon>
        <taxon>Candidatus Sungiibacteriota</taxon>
    </lineage>
</organism>
<evidence type="ECO:0000313" key="2">
    <source>
        <dbReference type="Proteomes" id="UP000177177"/>
    </source>
</evidence>
<reference evidence="1 2" key="1">
    <citation type="journal article" date="2016" name="Nat. Commun.">
        <title>Thousands of microbial genomes shed light on interconnected biogeochemical processes in an aquifer system.</title>
        <authorList>
            <person name="Anantharaman K."/>
            <person name="Brown C.T."/>
            <person name="Hug L.A."/>
            <person name="Sharon I."/>
            <person name="Castelle C.J."/>
            <person name="Probst A.J."/>
            <person name="Thomas B.C."/>
            <person name="Singh A."/>
            <person name="Wilkins M.J."/>
            <person name="Karaoz U."/>
            <person name="Brodie E.L."/>
            <person name="Williams K.H."/>
            <person name="Hubbard S.S."/>
            <person name="Banfield J.F."/>
        </authorList>
    </citation>
    <scope>NUCLEOTIDE SEQUENCE [LARGE SCALE GENOMIC DNA]</scope>
</reference>
<proteinExistence type="predicted"/>
<sequence>MKKKLNIPKFKSEDQERAFWGKLDLAAHFQADDFDAVAFPDLKPSSRPVSVRVPEYLLVRLKERANELNIPYQSLMKEYIARGVLKK</sequence>
<dbReference type="EMBL" id="MHQN01000013">
    <property type="protein sequence ID" value="OHA03734.1"/>
    <property type="molecule type" value="Genomic_DNA"/>
</dbReference>
<dbReference type="InterPro" id="IPR022148">
    <property type="entry name" value="CopG_antitoxin"/>
</dbReference>
<protein>
    <submittedName>
        <fullName evidence="1">Uncharacterized protein</fullName>
    </submittedName>
</protein>
<gene>
    <name evidence="1" type="ORF">A3C92_00010</name>
</gene>
<dbReference type="Proteomes" id="UP000177177">
    <property type="component" value="Unassembled WGS sequence"/>
</dbReference>
<accession>A0A1G2KX04</accession>
<evidence type="ECO:0000313" key="1">
    <source>
        <dbReference type="EMBL" id="OHA03734.1"/>
    </source>
</evidence>
<dbReference type="Pfam" id="PF12441">
    <property type="entry name" value="CopG_antitoxin"/>
    <property type="match status" value="1"/>
</dbReference>